<evidence type="ECO:0000256" key="6">
    <source>
        <dbReference type="ARBA" id="ARBA00022989"/>
    </source>
</evidence>
<keyword evidence="4" id="KW-0109">Calcium transport</keyword>
<keyword evidence="4" id="KW-0406">Ion transport</keyword>
<sequence length="115" mass="13082">MVQFHNALKHVAFSGRLLRNVFDILVGLGVPWAIQTVAVDYGSEVQINSRGLLYSVVLLLGSVALTILGIHLNRWRLDFRLGLYVMIMYAVFLCFSIMIEYNVFTFVNLPMCQEP</sequence>
<name>A0A8T2NBB6_9TELE</name>
<protein>
    <recommendedName>
        <fullName evidence="10">Sodium/calcium exchanger membrane region domain-containing protein</fullName>
    </recommendedName>
</protein>
<comment type="subcellular location">
    <subcellularLocation>
        <location evidence="1">Membrane</location>
        <topology evidence="1">Multi-pass membrane protein</topology>
    </subcellularLocation>
</comment>
<dbReference type="EMBL" id="JAFBMS010000102">
    <property type="protein sequence ID" value="KAG9336071.1"/>
    <property type="molecule type" value="Genomic_DNA"/>
</dbReference>
<keyword evidence="7 9" id="KW-0472">Membrane</keyword>
<evidence type="ECO:0000313" key="11">
    <source>
        <dbReference type="EMBL" id="KAG9336071.1"/>
    </source>
</evidence>
<keyword evidence="3" id="KW-0050">Antiport</keyword>
<comment type="caution">
    <text evidence="11">The sequence shown here is derived from an EMBL/GenBank/DDBJ whole genome shotgun (WGS) entry which is preliminary data.</text>
</comment>
<evidence type="ECO:0000256" key="2">
    <source>
        <dbReference type="ARBA" id="ARBA00005364"/>
    </source>
</evidence>
<dbReference type="InterPro" id="IPR044880">
    <property type="entry name" value="NCX_ion-bd_dom_sf"/>
</dbReference>
<comment type="catalytic activity">
    <reaction evidence="8">
        <text>Ca(2+)(out) + K(+)(out) + 4 Na(+)(in) = Ca(2+)(in) + K(+)(in) + 4 Na(+)(out)</text>
        <dbReference type="Rhea" id="RHEA:69967"/>
        <dbReference type="ChEBI" id="CHEBI:29101"/>
        <dbReference type="ChEBI" id="CHEBI:29103"/>
        <dbReference type="ChEBI" id="CHEBI:29108"/>
    </reaction>
</comment>
<feature type="transmembrane region" description="Helical" evidence="9">
    <location>
        <begin position="81"/>
        <end position="99"/>
    </location>
</feature>
<evidence type="ECO:0000256" key="1">
    <source>
        <dbReference type="ARBA" id="ARBA00004141"/>
    </source>
</evidence>
<dbReference type="AlphaFoldDB" id="A0A8T2NBB6"/>
<keyword evidence="6 9" id="KW-1133">Transmembrane helix</keyword>
<proteinExistence type="inferred from homology"/>
<keyword evidence="4" id="KW-0813">Transport</keyword>
<keyword evidence="5 9" id="KW-0812">Transmembrane</keyword>
<dbReference type="Proteomes" id="UP000824540">
    <property type="component" value="Unassembled WGS sequence"/>
</dbReference>
<evidence type="ECO:0000259" key="10">
    <source>
        <dbReference type="Pfam" id="PF01699"/>
    </source>
</evidence>
<dbReference type="GO" id="GO:0006874">
    <property type="term" value="P:intracellular calcium ion homeostasis"/>
    <property type="evidence" value="ECO:0007669"/>
    <property type="project" value="TreeGrafter"/>
</dbReference>
<dbReference type="GO" id="GO:0008273">
    <property type="term" value="F:calcium, potassium:sodium antiporter activity"/>
    <property type="evidence" value="ECO:0007669"/>
    <property type="project" value="TreeGrafter"/>
</dbReference>
<dbReference type="GO" id="GO:0005886">
    <property type="term" value="C:plasma membrane"/>
    <property type="evidence" value="ECO:0007669"/>
    <property type="project" value="TreeGrafter"/>
</dbReference>
<evidence type="ECO:0000256" key="5">
    <source>
        <dbReference type="ARBA" id="ARBA00022692"/>
    </source>
</evidence>
<dbReference type="Pfam" id="PF01699">
    <property type="entry name" value="Na_Ca_ex"/>
    <property type="match status" value="1"/>
</dbReference>
<evidence type="ECO:0000256" key="8">
    <source>
        <dbReference type="ARBA" id="ARBA00033627"/>
    </source>
</evidence>
<accession>A0A8T2NBB6</accession>
<dbReference type="InterPro" id="IPR004481">
    <property type="entry name" value="K/Na/Ca-exchanger"/>
</dbReference>
<dbReference type="GO" id="GO:0005262">
    <property type="term" value="F:calcium channel activity"/>
    <property type="evidence" value="ECO:0007669"/>
    <property type="project" value="TreeGrafter"/>
</dbReference>
<feature type="transmembrane region" description="Helical" evidence="9">
    <location>
        <begin position="21"/>
        <end position="39"/>
    </location>
</feature>
<feature type="transmembrane region" description="Helical" evidence="9">
    <location>
        <begin position="51"/>
        <end position="69"/>
    </location>
</feature>
<keyword evidence="4" id="KW-0106">Calcium</keyword>
<dbReference type="PANTHER" id="PTHR10846:SF21">
    <property type="entry name" value="SODIUM_POTASSIUM_CALCIUM EXCHANGER 4"/>
    <property type="match status" value="1"/>
</dbReference>
<dbReference type="PANTHER" id="PTHR10846">
    <property type="entry name" value="SODIUM/POTASSIUM/CALCIUM EXCHANGER"/>
    <property type="match status" value="1"/>
</dbReference>
<evidence type="ECO:0000313" key="12">
    <source>
        <dbReference type="Proteomes" id="UP000824540"/>
    </source>
</evidence>
<reference evidence="11" key="1">
    <citation type="thesis" date="2021" institute="BYU ScholarsArchive" country="Provo, UT, USA">
        <title>Applications of and Algorithms for Genome Assembly and Genomic Analyses with an Emphasis on Marine Teleosts.</title>
        <authorList>
            <person name="Pickett B.D."/>
        </authorList>
    </citation>
    <scope>NUCLEOTIDE SEQUENCE</scope>
    <source>
        <strain evidence="11">HI-2016</strain>
    </source>
</reference>
<keyword evidence="12" id="KW-1185">Reference proteome</keyword>
<feature type="domain" description="Sodium/calcium exchanger membrane region" evidence="10">
    <location>
        <begin position="20"/>
        <end position="98"/>
    </location>
</feature>
<dbReference type="Gene3D" id="1.20.1420.30">
    <property type="entry name" value="NCX, central ion-binding region"/>
    <property type="match status" value="1"/>
</dbReference>
<comment type="similarity">
    <text evidence="2">Belongs to the Ca(2+):cation antiporter (CaCA) (TC 2.A.19) family. SLC24A subfamily.</text>
</comment>
<dbReference type="InterPro" id="IPR004837">
    <property type="entry name" value="NaCa_Exmemb"/>
</dbReference>
<dbReference type="OrthoDB" id="2127281at2759"/>
<evidence type="ECO:0000256" key="3">
    <source>
        <dbReference type="ARBA" id="ARBA00022449"/>
    </source>
</evidence>
<evidence type="ECO:0000256" key="4">
    <source>
        <dbReference type="ARBA" id="ARBA00022568"/>
    </source>
</evidence>
<evidence type="ECO:0000256" key="7">
    <source>
        <dbReference type="ARBA" id="ARBA00023136"/>
    </source>
</evidence>
<organism evidence="11 12">
    <name type="scientific">Albula glossodonta</name>
    <name type="common">roundjaw bonefish</name>
    <dbReference type="NCBI Taxonomy" id="121402"/>
    <lineage>
        <taxon>Eukaryota</taxon>
        <taxon>Metazoa</taxon>
        <taxon>Chordata</taxon>
        <taxon>Craniata</taxon>
        <taxon>Vertebrata</taxon>
        <taxon>Euteleostomi</taxon>
        <taxon>Actinopterygii</taxon>
        <taxon>Neopterygii</taxon>
        <taxon>Teleostei</taxon>
        <taxon>Albuliformes</taxon>
        <taxon>Albulidae</taxon>
        <taxon>Albula</taxon>
    </lineage>
</organism>
<gene>
    <name evidence="11" type="ORF">JZ751_002418</name>
</gene>
<evidence type="ECO:0000256" key="9">
    <source>
        <dbReference type="SAM" id="Phobius"/>
    </source>
</evidence>